<dbReference type="AlphaFoldDB" id="V7B046"/>
<dbReference type="Gramene" id="ESW10935">
    <property type="protein sequence ID" value="ESW10935"/>
    <property type="gene ID" value="PHAVU_009G251000g"/>
</dbReference>
<dbReference type="OMA" id="CQVANDE"/>
<dbReference type="OrthoDB" id="1334328at2759"/>
<name>V7B046_PHAVU</name>
<evidence type="ECO:0000313" key="1">
    <source>
        <dbReference type="EMBL" id="ESW10935.1"/>
    </source>
</evidence>
<accession>V7B046</accession>
<reference evidence="2" key="1">
    <citation type="journal article" date="2014" name="Nat. Genet.">
        <title>A reference genome for common bean and genome-wide analysis of dual domestications.</title>
        <authorList>
            <person name="Schmutz J."/>
            <person name="McClean P.E."/>
            <person name="Mamidi S."/>
            <person name="Wu G.A."/>
            <person name="Cannon S.B."/>
            <person name="Grimwood J."/>
            <person name="Jenkins J."/>
            <person name="Shu S."/>
            <person name="Song Q."/>
            <person name="Chavarro C."/>
            <person name="Torres-Torres M."/>
            <person name="Geffroy V."/>
            <person name="Moghaddam S.M."/>
            <person name="Gao D."/>
            <person name="Abernathy B."/>
            <person name="Barry K."/>
            <person name="Blair M."/>
            <person name="Brick M.A."/>
            <person name="Chovatia M."/>
            <person name="Gepts P."/>
            <person name="Goodstein D.M."/>
            <person name="Gonzales M."/>
            <person name="Hellsten U."/>
            <person name="Hyten D.L."/>
            <person name="Jia G."/>
            <person name="Kelly J.D."/>
            <person name="Kudrna D."/>
            <person name="Lee R."/>
            <person name="Richard M.M."/>
            <person name="Miklas P.N."/>
            <person name="Osorno J.M."/>
            <person name="Rodrigues J."/>
            <person name="Thareau V."/>
            <person name="Urrea C.A."/>
            <person name="Wang M."/>
            <person name="Yu Y."/>
            <person name="Zhang M."/>
            <person name="Wing R.A."/>
            <person name="Cregan P.B."/>
            <person name="Rokhsar D.S."/>
            <person name="Jackson S.A."/>
        </authorList>
    </citation>
    <scope>NUCLEOTIDE SEQUENCE [LARGE SCALE GENOMIC DNA]</scope>
    <source>
        <strain evidence="2">cv. G19833</strain>
    </source>
</reference>
<sequence length="84" mass="9241">MAPPPADLRQIGAEGFALIEKFYGPGRRSSGNDALRRERCCLVYQVSNDVVNESCMIGMEAGGPFAGSYAKPKPQNRWGRAFKF</sequence>
<dbReference type="EMBL" id="CM002296">
    <property type="protein sequence ID" value="ESW10935.1"/>
    <property type="molecule type" value="Genomic_DNA"/>
</dbReference>
<organism evidence="1 2">
    <name type="scientific">Phaseolus vulgaris</name>
    <name type="common">Kidney bean</name>
    <name type="synonym">French bean</name>
    <dbReference type="NCBI Taxonomy" id="3885"/>
    <lineage>
        <taxon>Eukaryota</taxon>
        <taxon>Viridiplantae</taxon>
        <taxon>Streptophyta</taxon>
        <taxon>Embryophyta</taxon>
        <taxon>Tracheophyta</taxon>
        <taxon>Spermatophyta</taxon>
        <taxon>Magnoliopsida</taxon>
        <taxon>eudicotyledons</taxon>
        <taxon>Gunneridae</taxon>
        <taxon>Pentapetalae</taxon>
        <taxon>rosids</taxon>
        <taxon>fabids</taxon>
        <taxon>Fabales</taxon>
        <taxon>Fabaceae</taxon>
        <taxon>Papilionoideae</taxon>
        <taxon>50 kb inversion clade</taxon>
        <taxon>NPAAA clade</taxon>
        <taxon>indigoferoid/millettioid clade</taxon>
        <taxon>Phaseoleae</taxon>
        <taxon>Phaseolus</taxon>
    </lineage>
</organism>
<proteinExistence type="predicted"/>
<gene>
    <name evidence="1" type="ORF">PHAVU_009G251000g</name>
</gene>
<dbReference type="Proteomes" id="UP000000226">
    <property type="component" value="Chromosome 9"/>
</dbReference>
<protein>
    <submittedName>
        <fullName evidence="1">Uncharacterized protein</fullName>
    </submittedName>
</protein>
<keyword evidence="2" id="KW-1185">Reference proteome</keyword>
<evidence type="ECO:0000313" key="2">
    <source>
        <dbReference type="Proteomes" id="UP000000226"/>
    </source>
</evidence>